<keyword evidence="2" id="KW-1133">Transmembrane helix</keyword>
<dbReference type="InterPro" id="IPR051909">
    <property type="entry name" value="MFP_Cation_Efflux"/>
</dbReference>
<dbReference type="Proteomes" id="UP000319817">
    <property type="component" value="Chromosome"/>
</dbReference>
<dbReference type="GO" id="GO:0030313">
    <property type="term" value="C:cell envelope"/>
    <property type="evidence" value="ECO:0007669"/>
    <property type="project" value="TreeGrafter"/>
</dbReference>
<dbReference type="GO" id="GO:0015679">
    <property type="term" value="P:plasma membrane copper ion transport"/>
    <property type="evidence" value="ECO:0007669"/>
    <property type="project" value="TreeGrafter"/>
</dbReference>
<dbReference type="AlphaFoldDB" id="A0A517NZF0"/>
<keyword evidence="1" id="KW-0813">Transport</keyword>
<protein>
    <submittedName>
        <fullName evidence="3">Uncharacterized protein</fullName>
    </submittedName>
</protein>
<dbReference type="EMBL" id="CP036526">
    <property type="protein sequence ID" value="QDT12491.1"/>
    <property type="molecule type" value="Genomic_DNA"/>
</dbReference>
<evidence type="ECO:0000256" key="1">
    <source>
        <dbReference type="ARBA" id="ARBA00022448"/>
    </source>
</evidence>
<feature type="transmembrane region" description="Helical" evidence="2">
    <location>
        <begin position="387"/>
        <end position="407"/>
    </location>
</feature>
<dbReference type="GO" id="GO:0060003">
    <property type="term" value="P:copper ion export"/>
    <property type="evidence" value="ECO:0007669"/>
    <property type="project" value="TreeGrafter"/>
</dbReference>
<keyword evidence="2" id="KW-0812">Transmembrane</keyword>
<organism evidence="3 4">
    <name type="scientific">Stieleria marina</name>
    <dbReference type="NCBI Taxonomy" id="1930275"/>
    <lineage>
        <taxon>Bacteria</taxon>
        <taxon>Pseudomonadati</taxon>
        <taxon>Planctomycetota</taxon>
        <taxon>Planctomycetia</taxon>
        <taxon>Pirellulales</taxon>
        <taxon>Pirellulaceae</taxon>
        <taxon>Stieleria</taxon>
    </lineage>
</organism>
<name>A0A517NZF0_9BACT</name>
<evidence type="ECO:0000313" key="3">
    <source>
        <dbReference type="EMBL" id="QDT12491.1"/>
    </source>
</evidence>
<dbReference type="PANTHER" id="PTHR30097:SF4">
    <property type="entry name" value="SLR6042 PROTEIN"/>
    <property type="match status" value="1"/>
</dbReference>
<keyword evidence="4" id="KW-1185">Reference proteome</keyword>
<sequence>MNPPSPHQPFVFQSAVATAGVAIGAGAGTGAGAGRSTVATQDSLVHDTRREITEIIREVAVAARSDRTIGQFSSLLVDHILRAMAAEGVVIWYRNSEPPDVPFAPIQRCGRITDKTILPECAATHQTMLSQVAREAIPVVVPATPGASESTVPANPTDTPAAVVPIESDTGSGKIEYLIEVFLEPEGGVTTQRGYLRFVVQMADLAGEFLRAAELRRLKRTTLISQRVDTAIEGLHRNTRREQVQAAIVDTAADLFDFDRVALCIVDAPHATLAAVSHVNKIDHRSDGARFLLSAAGMELDDGIGVIAQENDDHSNTFVVAPHDSASTLRLVAVSSQASSFENRDQLRRFVDHASVSLRNASQFDAIPGGRLLASMAPALQSGQIQWWLRPIFTACVLTMLIILAMLPTPMYVHAPATVRPDPQHVQQVSAHRDSIVLTRYVGHGDKVQKGDILIALKDENLEDEIRGLTRDQSVLSEKQKNVESELRKVRSQGKDGTTLQNEYSELGVNLTGIDDLISLRKQHRESLVVRADRSGRVDSWRIEERLAEGLPLKRGDQLMRIVADDKPWIVDVTVPQNRTSSIHQSSESETLRVQVALDSSPDQPLSATMNQPMGPSVIQTDSGLRTSSVRLQLSSPMAGSLSGVPAKAIFYCGNRPAAYLLFQDVIAKARELAGLYFGHD</sequence>
<evidence type="ECO:0000256" key="2">
    <source>
        <dbReference type="SAM" id="Phobius"/>
    </source>
</evidence>
<keyword evidence="2" id="KW-0472">Membrane</keyword>
<reference evidence="3 4" key="1">
    <citation type="submission" date="2019-02" db="EMBL/GenBank/DDBJ databases">
        <title>Deep-cultivation of Planctomycetes and their phenomic and genomic characterization uncovers novel biology.</title>
        <authorList>
            <person name="Wiegand S."/>
            <person name="Jogler M."/>
            <person name="Boedeker C."/>
            <person name="Pinto D."/>
            <person name="Vollmers J."/>
            <person name="Rivas-Marin E."/>
            <person name="Kohn T."/>
            <person name="Peeters S.H."/>
            <person name="Heuer A."/>
            <person name="Rast P."/>
            <person name="Oberbeckmann S."/>
            <person name="Bunk B."/>
            <person name="Jeske O."/>
            <person name="Meyerdierks A."/>
            <person name="Storesund J.E."/>
            <person name="Kallscheuer N."/>
            <person name="Luecker S."/>
            <person name="Lage O.M."/>
            <person name="Pohl T."/>
            <person name="Merkel B.J."/>
            <person name="Hornburger P."/>
            <person name="Mueller R.-W."/>
            <person name="Bruemmer F."/>
            <person name="Labrenz M."/>
            <person name="Spormann A.M."/>
            <person name="Op den Camp H."/>
            <person name="Overmann J."/>
            <person name="Amann R."/>
            <person name="Jetten M.S.M."/>
            <person name="Mascher T."/>
            <person name="Medema M.H."/>
            <person name="Devos D.P."/>
            <person name="Kaster A.-K."/>
            <person name="Ovreas L."/>
            <person name="Rohde M."/>
            <person name="Galperin M.Y."/>
            <person name="Jogler C."/>
        </authorList>
    </citation>
    <scope>NUCLEOTIDE SEQUENCE [LARGE SCALE GENOMIC DNA]</scope>
    <source>
        <strain evidence="3 4">K23_9</strain>
    </source>
</reference>
<accession>A0A517NZF0</accession>
<gene>
    <name evidence="3" type="ORF">K239x_45010</name>
</gene>
<dbReference type="PANTHER" id="PTHR30097">
    <property type="entry name" value="CATION EFFLUX SYSTEM PROTEIN CUSB"/>
    <property type="match status" value="1"/>
</dbReference>
<evidence type="ECO:0000313" key="4">
    <source>
        <dbReference type="Proteomes" id="UP000319817"/>
    </source>
</evidence>
<proteinExistence type="predicted"/>